<dbReference type="EMBL" id="UYJE01007379">
    <property type="protein sequence ID" value="VDI54271.1"/>
    <property type="molecule type" value="Genomic_DNA"/>
</dbReference>
<feature type="signal peptide" evidence="1">
    <location>
        <begin position="1"/>
        <end position="20"/>
    </location>
</feature>
<proteinExistence type="predicted"/>
<sequence>MDKLLLTTVLCIGYFCIVTSDVSPYYRNYCETNNDCVDQSLCCSIAPLIVGKRFLDSHLDKRYNLHYCMPYKNESETTCHLRLQYSPEMPNYHSIFNECPCAPGLKCAPSADLPSRYPKDRFGKCTKTNL</sequence>
<reference evidence="2" key="1">
    <citation type="submission" date="2018-11" db="EMBL/GenBank/DDBJ databases">
        <authorList>
            <person name="Alioto T."/>
            <person name="Alioto T."/>
        </authorList>
    </citation>
    <scope>NUCLEOTIDE SEQUENCE</scope>
</reference>
<evidence type="ECO:0000313" key="2">
    <source>
        <dbReference type="EMBL" id="VDI54271.1"/>
    </source>
</evidence>
<organism evidence="2 3">
    <name type="scientific">Mytilus galloprovincialis</name>
    <name type="common">Mediterranean mussel</name>
    <dbReference type="NCBI Taxonomy" id="29158"/>
    <lineage>
        <taxon>Eukaryota</taxon>
        <taxon>Metazoa</taxon>
        <taxon>Spiralia</taxon>
        <taxon>Lophotrochozoa</taxon>
        <taxon>Mollusca</taxon>
        <taxon>Bivalvia</taxon>
        <taxon>Autobranchia</taxon>
        <taxon>Pteriomorphia</taxon>
        <taxon>Mytilida</taxon>
        <taxon>Mytiloidea</taxon>
        <taxon>Mytilidae</taxon>
        <taxon>Mytilinae</taxon>
        <taxon>Mytilus</taxon>
    </lineage>
</organism>
<evidence type="ECO:0000313" key="3">
    <source>
        <dbReference type="Proteomes" id="UP000596742"/>
    </source>
</evidence>
<dbReference type="Gene3D" id="2.10.80.10">
    <property type="entry name" value="Lipase, subunit A"/>
    <property type="match status" value="1"/>
</dbReference>
<protein>
    <recommendedName>
        <fullName evidence="4">Prokineticin domain-containing protein</fullName>
    </recommendedName>
</protein>
<name>A0A8B6FV68_MYTGA</name>
<dbReference type="OrthoDB" id="6074337at2759"/>
<keyword evidence="1" id="KW-0732">Signal</keyword>
<dbReference type="AlphaFoldDB" id="A0A8B6FV68"/>
<comment type="caution">
    <text evidence="2">The sequence shown here is derived from an EMBL/GenBank/DDBJ whole genome shotgun (WGS) entry which is preliminary data.</text>
</comment>
<dbReference type="Proteomes" id="UP000596742">
    <property type="component" value="Unassembled WGS sequence"/>
</dbReference>
<evidence type="ECO:0000256" key="1">
    <source>
        <dbReference type="SAM" id="SignalP"/>
    </source>
</evidence>
<gene>
    <name evidence="2" type="ORF">MGAL_10B006654</name>
</gene>
<keyword evidence="3" id="KW-1185">Reference proteome</keyword>
<evidence type="ECO:0008006" key="4">
    <source>
        <dbReference type="Google" id="ProtNLM"/>
    </source>
</evidence>
<accession>A0A8B6FV68</accession>
<feature type="chain" id="PRO_5032881475" description="Prokineticin domain-containing protein" evidence="1">
    <location>
        <begin position="21"/>
        <end position="130"/>
    </location>
</feature>